<feature type="region of interest" description="Disordered" evidence="1">
    <location>
        <begin position="336"/>
        <end position="367"/>
    </location>
</feature>
<feature type="region of interest" description="Disordered" evidence="1">
    <location>
        <begin position="801"/>
        <end position="823"/>
    </location>
</feature>
<dbReference type="InterPro" id="IPR035999">
    <property type="entry name" value="Sec7_dom_sf"/>
</dbReference>
<dbReference type="PROSITE" id="PS00108">
    <property type="entry name" value="PROTEIN_KINASE_ST"/>
    <property type="match status" value="1"/>
</dbReference>
<proteinExistence type="predicted"/>
<feature type="domain" description="SEC7" evidence="3">
    <location>
        <begin position="151"/>
        <end position="311"/>
    </location>
</feature>
<dbReference type="InterPro" id="IPR008271">
    <property type="entry name" value="Ser/Thr_kinase_AS"/>
</dbReference>
<dbReference type="Pfam" id="PF07714">
    <property type="entry name" value="PK_Tyr_Ser-Thr"/>
    <property type="match status" value="1"/>
</dbReference>
<dbReference type="PANTHER" id="PTHR44329">
    <property type="entry name" value="SERINE/THREONINE-PROTEIN KINASE TNNI3K-RELATED"/>
    <property type="match status" value="1"/>
</dbReference>
<comment type="caution">
    <text evidence="4">The sequence shown here is derived from an EMBL/GenBank/DDBJ whole genome shotgun (WGS) entry which is preliminary data.</text>
</comment>
<dbReference type="GO" id="GO:0032012">
    <property type="term" value="P:regulation of ARF protein signal transduction"/>
    <property type="evidence" value="ECO:0007669"/>
    <property type="project" value="InterPro"/>
</dbReference>
<feature type="region of interest" description="Disordered" evidence="1">
    <location>
        <begin position="116"/>
        <end position="147"/>
    </location>
</feature>
<dbReference type="Proteomes" id="UP000602905">
    <property type="component" value="Unassembled WGS sequence"/>
</dbReference>
<dbReference type="OrthoDB" id="2157641at2759"/>
<protein>
    <submittedName>
        <fullName evidence="4">Pleckstrin homology domain</fullName>
    </submittedName>
</protein>
<dbReference type="Gene3D" id="1.10.1000.11">
    <property type="entry name" value="Arf Nucleotide-binding Site Opener,domain 2"/>
    <property type="match status" value="1"/>
</dbReference>
<dbReference type="InterPro" id="IPR051681">
    <property type="entry name" value="Ser/Thr_Kinases-Pseudokinases"/>
</dbReference>
<dbReference type="AlphaFoldDB" id="A0A8H7M132"/>
<evidence type="ECO:0000313" key="5">
    <source>
        <dbReference type="Proteomes" id="UP000602905"/>
    </source>
</evidence>
<dbReference type="SMART" id="SM00222">
    <property type="entry name" value="Sec7"/>
    <property type="match status" value="1"/>
</dbReference>
<dbReference type="InterPro" id="IPR000904">
    <property type="entry name" value="Sec7_dom"/>
</dbReference>
<dbReference type="Pfam" id="PF01369">
    <property type="entry name" value="Sec7"/>
    <property type="match status" value="1"/>
</dbReference>
<feature type="non-terminal residue" evidence="4">
    <location>
        <position position="1"/>
    </location>
</feature>
<dbReference type="GO" id="GO:0005524">
    <property type="term" value="F:ATP binding"/>
    <property type="evidence" value="ECO:0007669"/>
    <property type="project" value="InterPro"/>
</dbReference>
<name>A0A8H7M132_9AGAM</name>
<evidence type="ECO:0000256" key="1">
    <source>
        <dbReference type="SAM" id="MobiDB-lite"/>
    </source>
</evidence>
<dbReference type="InterPro" id="IPR023394">
    <property type="entry name" value="Sec7_C_sf"/>
</dbReference>
<dbReference type="SMART" id="SM00220">
    <property type="entry name" value="S_TKc"/>
    <property type="match status" value="1"/>
</dbReference>
<dbReference type="Gene3D" id="1.10.510.10">
    <property type="entry name" value="Transferase(Phosphotransferase) domain 1"/>
    <property type="match status" value="1"/>
</dbReference>
<dbReference type="PANTHER" id="PTHR44329:SF214">
    <property type="entry name" value="PROTEIN KINASE DOMAIN-CONTAINING PROTEIN"/>
    <property type="match status" value="1"/>
</dbReference>
<dbReference type="GO" id="GO:0004674">
    <property type="term" value="F:protein serine/threonine kinase activity"/>
    <property type="evidence" value="ECO:0007669"/>
    <property type="project" value="TreeGrafter"/>
</dbReference>
<dbReference type="InterPro" id="IPR011009">
    <property type="entry name" value="Kinase-like_dom_sf"/>
</dbReference>
<feature type="domain" description="Protein kinase" evidence="2">
    <location>
        <begin position="855"/>
        <end position="1039"/>
    </location>
</feature>
<feature type="compositionally biased region" description="Basic and acidic residues" evidence="1">
    <location>
        <begin position="806"/>
        <end position="823"/>
    </location>
</feature>
<evidence type="ECO:0000313" key="4">
    <source>
        <dbReference type="EMBL" id="KAF8713836.1"/>
    </source>
</evidence>
<sequence>MDTAYLPLSASISQRQPDILELAFSKFSRSLLKDFTLHIESAVSGVCLQNSTLKVGPAFESTGFFSHHGALLRAQGTASELNIDQPPRIRRSRSETLRAFSFNEFAQLSHDSHYLTEPGTGRANMKSPSNGSGESFHTASAGSTVSRGSHIEDATQAITVPGSEDTAKAFAKRAWQEDPSFVEREKLVEWLGSPSEIRHQALAYYIAHFEFGGSHIDDAIRQLCNKLYIKGETQQMDRVLEAFSEHYVTQNAGSIWRIADIVHVVSFAIILFDTGLQSTEFNTPTISRWFVESTIEAIRAQLQQGSILKQNGTLKNLLTNSTLASDPLPDIDCSGQLHFSTSPSGKPESLASVNIDRRPSSRGSRTSRDSWIITQSWDTGEPQFGERWFTDISRELSAIYSRIQAKPILQTGRYKDTAASPQSRSESRAIFLSTLGRRVSSSMSSLPQFLGITSNQLLQPYASNDLTKWADSRWAKSGPLLWKPMKPTTGRIAKPKRWLTIIATVRDSIFDMSGPVTPGNSGAAGRRLGALSLLHSLAIEFPTPKGTKVRSFGLTLASGETHVFEIQAPEGVFSKSKSKRRADPDAEVSAWVRACNYHAARYSRAPLPNAVTNAEYGWNGVTEVDDGQDSTKGHARNVVIEDWVAPNLPAMEAQTDVEAQFGVWRKQVDIYNLEFAKHSELRGKMMSLYRPGSAEAYKALSNWEKKSQYLLTEMVKYDTYAEFLQYHWCEGYSVNNSSSCYNNISGSVHIDPEIQPSYDASVASDAELTSPSSPASDECETSAPQSLIRDITVGNSPHEALYENLPRSDHDGSQCSNETKDDQQSYSPQYMAFTMYECLVQHGCPDLTSLIDPLGFSSSPVAEGGFGDVWTGKYRDSNTKLAIKVLRFSLSMGYIAKKEGKRTAREIYSWSKLDHENVNKLLGITIFRERLGMVSEWMENGNLRQYIRRNNDVNRHELCIQIARGVSYLHGLNMVHGDLKGCNILVSSTGVAKITDFDYSIFPECSLAFSATTRMGGGTLRWMVGHCSVHSTLPGHSYY</sequence>
<dbReference type="SUPFAM" id="SSF48425">
    <property type="entry name" value="Sec7 domain"/>
    <property type="match status" value="1"/>
</dbReference>
<dbReference type="EMBL" id="JACYCD010000022">
    <property type="protein sequence ID" value="KAF8713836.1"/>
    <property type="molecule type" value="Genomic_DNA"/>
</dbReference>
<feature type="region of interest" description="Disordered" evidence="1">
    <location>
        <begin position="760"/>
        <end position="781"/>
    </location>
</feature>
<evidence type="ECO:0000259" key="3">
    <source>
        <dbReference type="PROSITE" id="PS50190"/>
    </source>
</evidence>
<dbReference type="PROSITE" id="PS50190">
    <property type="entry name" value="SEC7"/>
    <property type="match status" value="1"/>
</dbReference>
<dbReference type="InterPro" id="IPR000719">
    <property type="entry name" value="Prot_kinase_dom"/>
</dbReference>
<feature type="compositionally biased region" description="Polar residues" evidence="1">
    <location>
        <begin position="126"/>
        <end position="147"/>
    </location>
</feature>
<evidence type="ECO:0000259" key="2">
    <source>
        <dbReference type="PROSITE" id="PS50011"/>
    </source>
</evidence>
<gene>
    <name evidence="4" type="ORF">RHS03_00464</name>
</gene>
<reference evidence="4" key="1">
    <citation type="submission" date="2020-09" db="EMBL/GenBank/DDBJ databases">
        <title>Comparative genome analyses of four rice-infecting Rhizoctonia solani isolates reveal extensive enrichment of homogalacturonan modification genes.</title>
        <authorList>
            <person name="Lee D.-Y."/>
            <person name="Jeon J."/>
            <person name="Kim K.-T."/>
            <person name="Cheong K."/>
            <person name="Song H."/>
            <person name="Choi G."/>
            <person name="Ko J."/>
            <person name="Opiyo S.O."/>
            <person name="Zuo S."/>
            <person name="Madhav S."/>
            <person name="Lee Y.-H."/>
            <person name="Wang G.-L."/>
        </authorList>
    </citation>
    <scope>NUCLEOTIDE SEQUENCE</scope>
    <source>
        <strain evidence="4">AG1-IA WGL</strain>
    </source>
</reference>
<dbReference type="GO" id="GO:0005085">
    <property type="term" value="F:guanyl-nucleotide exchange factor activity"/>
    <property type="evidence" value="ECO:0007669"/>
    <property type="project" value="InterPro"/>
</dbReference>
<dbReference type="SUPFAM" id="SSF56112">
    <property type="entry name" value="Protein kinase-like (PK-like)"/>
    <property type="match status" value="1"/>
</dbReference>
<organism evidence="4 5">
    <name type="scientific">Rhizoctonia solani</name>
    <dbReference type="NCBI Taxonomy" id="456999"/>
    <lineage>
        <taxon>Eukaryota</taxon>
        <taxon>Fungi</taxon>
        <taxon>Dikarya</taxon>
        <taxon>Basidiomycota</taxon>
        <taxon>Agaricomycotina</taxon>
        <taxon>Agaricomycetes</taxon>
        <taxon>Cantharellales</taxon>
        <taxon>Ceratobasidiaceae</taxon>
        <taxon>Rhizoctonia</taxon>
    </lineage>
</organism>
<dbReference type="InterPro" id="IPR001245">
    <property type="entry name" value="Ser-Thr/Tyr_kinase_cat_dom"/>
</dbReference>
<dbReference type="PROSITE" id="PS50011">
    <property type="entry name" value="PROTEIN_KINASE_DOM"/>
    <property type="match status" value="1"/>
</dbReference>
<accession>A0A8H7M132</accession>